<keyword evidence="3" id="KW-1185">Reference proteome</keyword>
<dbReference type="AlphaFoldDB" id="A0A0L0GCM4"/>
<evidence type="ECO:0000313" key="3">
    <source>
        <dbReference type="Proteomes" id="UP000054560"/>
    </source>
</evidence>
<organism evidence="2 3">
    <name type="scientific">Sphaeroforma arctica JP610</name>
    <dbReference type="NCBI Taxonomy" id="667725"/>
    <lineage>
        <taxon>Eukaryota</taxon>
        <taxon>Ichthyosporea</taxon>
        <taxon>Ichthyophonida</taxon>
        <taxon>Sphaeroforma</taxon>
    </lineage>
</organism>
<feature type="compositionally biased region" description="Basic and acidic residues" evidence="1">
    <location>
        <begin position="146"/>
        <end position="160"/>
    </location>
</feature>
<reference evidence="2 3" key="1">
    <citation type="submission" date="2011-02" db="EMBL/GenBank/DDBJ databases">
        <title>The Genome Sequence of Sphaeroforma arctica JP610.</title>
        <authorList>
            <consortium name="The Broad Institute Genome Sequencing Platform"/>
            <person name="Russ C."/>
            <person name="Cuomo C."/>
            <person name="Young S.K."/>
            <person name="Zeng Q."/>
            <person name="Gargeya S."/>
            <person name="Alvarado L."/>
            <person name="Berlin A."/>
            <person name="Chapman S.B."/>
            <person name="Chen Z."/>
            <person name="Freedman E."/>
            <person name="Gellesch M."/>
            <person name="Goldberg J."/>
            <person name="Griggs A."/>
            <person name="Gujja S."/>
            <person name="Heilman E."/>
            <person name="Heiman D."/>
            <person name="Howarth C."/>
            <person name="Mehta T."/>
            <person name="Neiman D."/>
            <person name="Pearson M."/>
            <person name="Roberts A."/>
            <person name="Saif S."/>
            <person name="Shea T."/>
            <person name="Shenoy N."/>
            <person name="Sisk P."/>
            <person name="Stolte C."/>
            <person name="Sykes S."/>
            <person name="White J."/>
            <person name="Yandava C."/>
            <person name="Burger G."/>
            <person name="Gray M.W."/>
            <person name="Holland P.W.H."/>
            <person name="King N."/>
            <person name="Lang F.B.F."/>
            <person name="Roger A.J."/>
            <person name="Ruiz-Trillo I."/>
            <person name="Haas B."/>
            <person name="Nusbaum C."/>
            <person name="Birren B."/>
        </authorList>
    </citation>
    <scope>NUCLEOTIDE SEQUENCE [LARGE SCALE GENOMIC DNA]</scope>
    <source>
        <strain evidence="2 3">JP610</strain>
    </source>
</reference>
<evidence type="ECO:0000256" key="1">
    <source>
        <dbReference type="SAM" id="MobiDB-lite"/>
    </source>
</evidence>
<feature type="region of interest" description="Disordered" evidence="1">
    <location>
        <begin position="77"/>
        <end position="160"/>
    </location>
</feature>
<feature type="compositionally biased region" description="Polar residues" evidence="1">
    <location>
        <begin position="116"/>
        <end position="127"/>
    </location>
</feature>
<feature type="compositionally biased region" description="Basic and acidic residues" evidence="1">
    <location>
        <begin position="77"/>
        <end position="89"/>
    </location>
</feature>
<sequence length="160" mass="18361">MTFPGVGRPRETDTGCGFVISNPTDSMPALLTNSSSVSGSEEFRGAQEIGRHTRRLGQYNRRRRTYVRRHLDQLNDRVEVPESKERMTEEPDLLGTTPGTNTIRSRTRRHEGLGQDQRNPTITSPWTLRTLPSHRYIPSWTSTHPQESHEKDKKYGEDTE</sequence>
<dbReference type="GeneID" id="25901715"/>
<dbReference type="EMBL" id="KQ241643">
    <property type="protein sequence ID" value="KNC86631.1"/>
    <property type="molecule type" value="Genomic_DNA"/>
</dbReference>
<proteinExistence type="predicted"/>
<dbReference type="Proteomes" id="UP000054560">
    <property type="component" value="Unassembled WGS sequence"/>
</dbReference>
<gene>
    <name evidence="2" type="ORF">SARC_01211</name>
</gene>
<evidence type="ECO:0000313" key="2">
    <source>
        <dbReference type="EMBL" id="KNC86631.1"/>
    </source>
</evidence>
<protein>
    <submittedName>
        <fullName evidence="2">Uncharacterized protein</fullName>
    </submittedName>
</protein>
<accession>A0A0L0GCM4</accession>
<dbReference type="RefSeq" id="XP_014160533.1">
    <property type="nucleotide sequence ID" value="XM_014305058.1"/>
</dbReference>
<name>A0A0L0GCM4_9EUKA</name>